<gene>
    <name evidence="1" type="ORF">CCMSSC00406_0009797</name>
</gene>
<protein>
    <submittedName>
        <fullName evidence="1">Uncharacterized protein</fullName>
    </submittedName>
</protein>
<comment type="caution">
    <text evidence="1">The sequence shown here is derived from an EMBL/GenBank/DDBJ whole genome shotgun (WGS) entry which is preliminary data.</text>
</comment>
<dbReference type="EMBL" id="WQMT02000011">
    <property type="protein sequence ID" value="KAG9217977.1"/>
    <property type="molecule type" value="Genomic_DNA"/>
</dbReference>
<dbReference type="Proteomes" id="UP000824881">
    <property type="component" value="Unassembled WGS sequence"/>
</dbReference>
<name>A0ACB7IIA5_PLECO</name>
<evidence type="ECO:0000313" key="2">
    <source>
        <dbReference type="Proteomes" id="UP000824881"/>
    </source>
</evidence>
<evidence type="ECO:0000313" key="1">
    <source>
        <dbReference type="EMBL" id="KAG9217977.1"/>
    </source>
</evidence>
<organism evidence="1 2">
    <name type="scientific">Pleurotus cornucopiae</name>
    <name type="common">Cornucopia mushroom</name>
    <dbReference type="NCBI Taxonomy" id="5321"/>
    <lineage>
        <taxon>Eukaryota</taxon>
        <taxon>Fungi</taxon>
        <taxon>Dikarya</taxon>
        <taxon>Basidiomycota</taxon>
        <taxon>Agaricomycotina</taxon>
        <taxon>Agaricomycetes</taxon>
        <taxon>Agaricomycetidae</taxon>
        <taxon>Agaricales</taxon>
        <taxon>Pleurotineae</taxon>
        <taxon>Pleurotaceae</taxon>
        <taxon>Pleurotus</taxon>
    </lineage>
</organism>
<sequence>MGYVALNPAFAYESYGEMASNDNIDPALLALGSNTSSISHDATLRRSTSTRLRPSDEVEQGEFTSTPLPSRLHLPTRNEQGELAMTREEYTGQLNQERRKQPLKDTCAALKLHVAVSANLERLRMALISYWYPEATSTTTTGLEFTPQSHQLTDAHATQAVDEATLVEHYGLDAGARELLGFGDDDDEDDEEAETFDAFQTRVRLDAVKRTKGNRREGGLKTQQASVWLWNEWVALAKAQGTIHDEIVDEHSLLLFIQYSAERCKRTRRGVDIPNTFVGASQLKKLFFAVLRIRKEQDAADISLARRRPATSVVVWDEIKTRMDIALKRAHSGLVPGEDAPDIVTNTFLEDVSEEQMAAVGDGFIQHRELRSCVYGHVAWVTQIASGNRGDDLRALKLAELQPWVMLHPNGQTAIECILGLQSEEKAGMRGMRTIINPVYTVWIAHRDPVRCPLGAFALLMHFLHDVKDFTTHMEVNWSVNKSWRRARVLSGPGAFDTPFSDQSLYNLYVKAFDKADFVSRVKAHLPRHILGYKQEQMGVDPGDTAQLGWVRGETYFDTYRPAIPKVAVLGAHGYKKHEIYDPVWRHVHVPEQFLSLVCPMAEEIHSQIVGKANLTGAANYWSMVIKLRPILFQCGAALYERQPNSALFRLPALANTDVRNWMSSTFRTELTLLRAKEGSPVDLQRLENELLQQSLESIRSLAAQQASEIKALRVMFERRTSVLSPTQGFSADSYHQSSKRLGPTLSPTHSSTVIPQAPAVYLTPDSTLRAHVNESPKSPGVTRSRTQVDLVLPSIAAFSKEGATQFIWPPLLGQKSINWHDVFPLIKQPNLCWAVWKPSKTLDRYESVKDVYDCYALGEAVYMDGVQTGVKPPLRLVEQYFQYHWRKVGKTESKSWQRFREIPEYIDSQSRLRRVSPDVIINELEQMREDGKSKKGLNALMLKLVEIRKTSLSTQTSNEPSPIPDEDAARSTGALQTLPHRVTTPPPLPATSPLRSPFTESHPFQRKRRAPAIKARTQTKRQRDV</sequence>
<accession>A0ACB7IIA5</accession>
<proteinExistence type="predicted"/>
<reference evidence="1 2" key="1">
    <citation type="journal article" date="2021" name="Appl. Environ. Microbiol.">
        <title>Genetic linkage and physical mapping for an oyster mushroom Pleurotus cornucopiae and QTL analysis for the trait cap color.</title>
        <authorList>
            <person name="Zhang Y."/>
            <person name="Gao W."/>
            <person name="Sonnenberg A."/>
            <person name="Chen Q."/>
            <person name="Zhang J."/>
            <person name="Huang C."/>
        </authorList>
    </citation>
    <scope>NUCLEOTIDE SEQUENCE [LARGE SCALE GENOMIC DNA]</scope>
    <source>
        <strain evidence="1">CCMSSC00406</strain>
    </source>
</reference>
<keyword evidence="2" id="KW-1185">Reference proteome</keyword>